<keyword evidence="1" id="KW-0175">Coiled coil</keyword>
<dbReference type="AlphaFoldDB" id="A0A914QYD4"/>
<name>A0A914QYD4_9BILA</name>
<proteinExistence type="predicted"/>
<evidence type="ECO:0000256" key="1">
    <source>
        <dbReference type="SAM" id="Coils"/>
    </source>
</evidence>
<evidence type="ECO:0000313" key="4">
    <source>
        <dbReference type="WBParaSite" id="PDA_v2.g4079.t1"/>
    </source>
</evidence>
<feature type="coiled-coil region" evidence="1">
    <location>
        <begin position="26"/>
        <end position="225"/>
    </location>
</feature>
<evidence type="ECO:0000256" key="2">
    <source>
        <dbReference type="SAM" id="Phobius"/>
    </source>
</evidence>
<keyword evidence="3" id="KW-1185">Reference proteome</keyword>
<reference evidence="4" key="1">
    <citation type="submission" date="2022-11" db="UniProtKB">
        <authorList>
            <consortium name="WormBaseParasite"/>
        </authorList>
    </citation>
    <scope>IDENTIFICATION</scope>
</reference>
<dbReference type="WBParaSite" id="PDA_v2.g4079.t1">
    <property type="protein sequence ID" value="PDA_v2.g4079.t1"/>
    <property type="gene ID" value="PDA_v2.g4079"/>
</dbReference>
<keyword evidence="2" id="KW-1133">Transmembrane helix</keyword>
<feature type="transmembrane region" description="Helical" evidence="2">
    <location>
        <begin position="7"/>
        <end position="29"/>
    </location>
</feature>
<dbReference type="SUPFAM" id="SSF57997">
    <property type="entry name" value="Tropomyosin"/>
    <property type="match status" value="1"/>
</dbReference>
<organism evidence="3 4">
    <name type="scientific">Panagrolaimus davidi</name>
    <dbReference type="NCBI Taxonomy" id="227884"/>
    <lineage>
        <taxon>Eukaryota</taxon>
        <taxon>Metazoa</taxon>
        <taxon>Ecdysozoa</taxon>
        <taxon>Nematoda</taxon>
        <taxon>Chromadorea</taxon>
        <taxon>Rhabditida</taxon>
        <taxon>Tylenchina</taxon>
        <taxon>Panagrolaimomorpha</taxon>
        <taxon>Panagrolaimoidea</taxon>
        <taxon>Panagrolaimidae</taxon>
        <taxon>Panagrolaimus</taxon>
    </lineage>
</organism>
<keyword evidence="2" id="KW-0812">Transmembrane</keyword>
<keyword evidence="2" id="KW-0472">Membrane</keyword>
<dbReference type="Proteomes" id="UP000887578">
    <property type="component" value="Unplaced"/>
</dbReference>
<sequence>MWNIINFLVFFYTNICCIKAASFLFISYLEQLLQKTQAENAELLKKFEDLKSADTSVDGLNKEIQQLRNKNLYHEKQLTEQRAQLDQLKAKLESKEKELEELQRLTGGFENTMKSQDEFQQQQQTRLQQECKDLTNELEAARKTIEELNAKIFDSEARESRHGHTIDTLRHEYQVQIAELQKSLAIYQNQVEGKTKEITELLNSLQNAQSDRDNIDARVKLMDNQLQVMKDLKQLQMNMMQWFPVFVILL</sequence>
<protein>
    <submittedName>
        <fullName evidence="4">Viral A-type inclusion protein</fullName>
    </submittedName>
</protein>
<evidence type="ECO:0000313" key="3">
    <source>
        <dbReference type="Proteomes" id="UP000887578"/>
    </source>
</evidence>
<accession>A0A914QYD4</accession>